<dbReference type="RefSeq" id="WP_046825336.1">
    <property type="nucleotide sequence ID" value="NZ_CAJPTF010000023.1"/>
</dbReference>
<name>A0A2A6E5V4_TANFO</name>
<dbReference type="EMBL" id="NSLJ01000034">
    <property type="protein sequence ID" value="PDP42895.1"/>
    <property type="molecule type" value="Genomic_DNA"/>
</dbReference>
<evidence type="ECO:0000313" key="2">
    <source>
        <dbReference type="Proteomes" id="UP000219259"/>
    </source>
</evidence>
<comment type="caution">
    <text evidence="1">The sequence shown here is derived from an EMBL/GenBank/DDBJ whole genome shotgun (WGS) entry which is preliminary data.</text>
</comment>
<dbReference type="Proteomes" id="UP000219259">
    <property type="component" value="Unassembled WGS sequence"/>
</dbReference>
<dbReference type="OrthoDB" id="1430047at2"/>
<gene>
    <name evidence="1" type="ORF">CLI86_11115</name>
</gene>
<evidence type="ECO:0000313" key="1">
    <source>
        <dbReference type="EMBL" id="PDP42895.1"/>
    </source>
</evidence>
<reference evidence="1 2" key="1">
    <citation type="submission" date="2017-09" db="EMBL/GenBank/DDBJ databases">
        <title>Phase variable restriction modification systems are present in the genome sequences of periodontal pathogens Prevotella intermedia, Tannerella forsythia and Porphyromonas gingivalis.</title>
        <authorList>
            <person name="Haigh R.D."/>
            <person name="Crawford L."/>
            <person name="Ralph J."/>
            <person name="Wanford J."/>
            <person name="Vartoukian S.R."/>
            <person name="Hijazib K."/>
            <person name="Wade W."/>
            <person name="Oggioni M.R."/>
        </authorList>
    </citation>
    <scope>NUCLEOTIDE SEQUENCE [LARGE SCALE GENOMIC DNA]</scope>
    <source>
        <strain evidence="1 2">WW11663</strain>
    </source>
</reference>
<protein>
    <submittedName>
        <fullName evidence="1">Uncharacterized protein</fullName>
    </submittedName>
</protein>
<organism evidence="1 2">
    <name type="scientific">Tannerella forsythia</name>
    <name type="common">Bacteroides forsythus</name>
    <dbReference type="NCBI Taxonomy" id="28112"/>
    <lineage>
        <taxon>Bacteria</taxon>
        <taxon>Pseudomonadati</taxon>
        <taxon>Bacteroidota</taxon>
        <taxon>Bacteroidia</taxon>
        <taxon>Bacteroidales</taxon>
        <taxon>Tannerellaceae</taxon>
        <taxon>Tannerella</taxon>
    </lineage>
</organism>
<dbReference type="AlphaFoldDB" id="A0A2A6E5V4"/>
<proteinExistence type="predicted"/>
<sequence>MEIILYRVSNAYRQFIDLLTTNSLDNAQRGRPMFTYPPRVYGNVVYEPDLRQNPFGAFRVAQYAKIVYVVK</sequence>
<accession>A0A2A6E5V4</accession>